<dbReference type="EMBL" id="SAWY01000027">
    <property type="protein sequence ID" value="TPH13972.1"/>
    <property type="molecule type" value="Genomic_DNA"/>
</dbReference>
<dbReference type="CDD" id="cd07821">
    <property type="entry name" value="PYR_PYL_RCAR_like"/>
    <property type="match status" value="1"/>
</dbReference>
<keyword evidence="2" id="KW-1185">Reference proteome</keyword>
<dbReference type="Gene3D" id="3.30.530.20">
    <property type="match status" value="1"/>
</dbReference>
<comment type="caution">
    <text evidence="1">The sequence shown here is derived from an EMBL/GenBank/DDBJ whole genome shotgun (WGS) entry which is preliminary data.</text>
</comment>
<evidence type="ECO:0000313" key="1">
    <source>
        <dbReference type="EMBL" id="TPH13972.1"/>
    </source>
</evidence>
<dbReference type="Proteomes" id="UP000315303">
    <property type="component" value="Unassembled WGS sequence"/>
</dbReference>
<dbReference type="RefSeq" id="WP_140604173.1">
    <property type="nucleotide sequence ID" value="NZ_SAWY01000027.1"/>
</dbReference>
<name>A0A502KQW3_9GAMM</name>
<dbReference type="InterPro" id="IPR023393">
    <property type="entry name" value="START-like_dom_sf"/>
</dbReference>
<protein>
    <submittedName>
        <fullName evidence="1">SRPBCC family protein</fullName>
    </submittedName>
</protein>
<dbReference type="OrthoDB" id="1364128at2"/>
<proteinExistence type="predicted"/>
<sequence>MSHHTEKSLKVNVPANKVWQVLEDFGSIEKFSTTIKSSPIVGDKACGLGAKRKCIFDNDSSLVEEIIEYQEGQGYRMAISEHSLPLKTMYAEMRVTAIDNNQCEIYMSADFVVKGGLFGKLMGHLLMRPMMKGVFTKVMSGLAYYSMTGESVGSKLPNNSEFNRIILN</sequence>
<dbReference type="SUPFAM" id="SSF55961">
    <property type="entry name" value="Bet v1-like"/>
    <property type="match status" value="1"/>
</dbReference>
<dbReference type="Pfam" id="PF10604">
    <property type="entry name" value="Polyketide_cyc2"/>
    <property type="match status" value="1"/>
</dbReference>
<reference evidence="1 2" key="1">
    <citation type="submission" date="2019-01" db="EMBL/GenBank/DDBJ databases">
        <title>Litorilituus lipolytica sp. nov., isolated from intertidal sand of the Yellow Sea in China.</title>
        <authorList>
            <person name="Liu A."/>
        </authorList>
    </citation>
    <scope>NUCLEOTIDE SEQUENCE [LARGE SCALE GENOMIC DNA]</scope>
    <source>
        <strain evidence="1 2">RZ04</strain>
    </source>
</reference>
<dbReference type="InterPro" id="IPR019587">
    <property type="entry name" value="Polyketide_cyclase/dehydratase"/>
</dbReference>
<gene>
    <name evidence="1" type="ORF">EPA86_12720</name>
</gene>
<dbReference type="AlphaFoldDB" id="A0A502KQW3"/>
<accession>A0A502KQW3</accession>
<evidence type="ECO:0000313" key="2">
    <source>
        <dbReference type="Proteomes" id="UP000315303"/>
    </source>
</evidence>
<organism evidence="1 2">
    <name type="scientific">Litorilituus lipolyticus</name>
    <dbReference type="NCBI Taxonomy" id="2491017"/>
    <lineage>
        <taxon>Bacteria</taxon>
        <taxon>Pseudomonadati</taxon>
        <taxon>Pseudomonadota</taxon>
        <taxon>Gammaproteobacteria</taxon>
        <taxon>Alteromonadales</taxon>
        <taxon>Colwelliaceae</taxon>
        <taxon>Litorilituus</taxon>
    </lineage>
</organism>